<organism evidence="1 2">
    <name type="scientific">Rahnella laticis</name>
    <dbReference type="NCBI Taxonomy" id="2787622"/>
    <lineage>
        <taxon>Bacteria</taxon>
        <taxon>Pseudomonadati</taxon>
        <taxon>Pseudomonadota</taxon>
        <taxon>Gammaproteobacteria</taxon>
        <taxon>Enterobacterales</taxon>
        <taxon>Yersiniaceae</taxon>
        <taxon>Rahnella</taxon>
    </lineage>
</organism>
<evidence type="ECO:0000313" key="2">
    <source>
        <dbReference type="Proteomes" id="UP000636811"/>
    </source>
</evidence>
<dbReference type="EMBL" id="JADOBI010000002">
    <property type="protein sequence ID" value="MBF7978610.1"/>
    <property type="molecule type" value="Genomic_DNA"/>
</dbReference>
<dbReference type="Proteomes" id="UP000636811">
    <property type="component" value="Unassembled WGS sequence"/>
</dbReference>
<comment type="caution">
    <text evidence="1">The sequence shown here is derived from an EMBL/GenBank/DDBJ whole genome shotgun (WGS) entry which is preliminary data.</text>
</comment>
<keyword evidence="2" id="KW-1185">Reference proteome</keyword>
<accession>A0ABS0E0L0</accession>
<gene>
    <name evidence="1" type="ORF">IV433_04205</name>
</gene>
<evidence type="ECO:0008006" key="3">
    <source>
        <dbReference type="Google" id="ProtNLM"/>
    </source>
</evidence>
<dbReference type="RefSeq" id="WP_195813142.1">
    <property type="nucleotide sequence ID" value="NZ_JADOBI010000002.1"/>
</dbReference>
<reference evidence="1 2" key="1">
    <citation type="submission" date="2020-11" db="EMBL/GenBank/DDBJ databases">
        <title>Taxonomic investigation of Rahnella strains.</title>
        <authorList>
            <person name="Lee S.D."/>
        </authorList>
    </citation>
    <scope>NUCLEOTIDE SEQUENCE [LARGE SCALE GENOMIC DNA]</scope>
    <source>
        <strain evidence="1 2">SAP-17</strain>
    </source>
</reference>
<evidence type="ECO:0000313" key="1">
    <source>
        <dbReference type="EMBL" id="MBF7978610.1"/>
    </source>
</evidence>
<protein>
    <recommendedName>
        <fullName evidence="3">Morphogenetic protein</fullName>
    </recommendedName>
</protein>
<sequence length="215" mass="24281">MKERPILFNAEMVKAILSGRKTQTRRLVKFPIIDVNLGCELAGNELAGEVKAGDYRNCPLGQPGDQFWVRETFSLLGNEDGCPVDWNDNIVTDKKDAARIYKASCWQKPNNYGIWSVPDREIEFDGAWTPSIHMPRWASRIDLLITGVRVERLNDISVGDVMREGCSAADTKSGHRVADVFVKLWESIYGEGSWQANPWVWVIEFKRVAPAGEQP</sequence>
<proteinExistence type="predicted"/>
<name>A0ABS0E0L0_9GAMM</name>